<keyword evidence="2" id="KW-1185">Reference proteome</keyword>
<protein>
    <submittedName>
        <fullName evidence="1">GNAT family N-acetyltransferase</fullName>
    </submittedName>
</protein>
<name>A0A2D0KRJ1_9GAMM</name>
<comment type="caution">
    <text evidence="1">The sequence shown here is derived from an EMBL/GenBank/DDBJ whole genome shotgun (WGS) entry which is preliminary data.</text>
</comment>
<proteinExistence type="predicted"/>
<dbReference type="Proteomes" id="UP000222366">
    <property type="component" value="Unassembled WGS sequence"/>
</dbReference>
<gene>
    <name evidence="1" type="ORF">Xsto_01548</name>
</gene>
<organism evidence="1 2">
    <name type="scientific">Xenorhabdus stockiae</name>
    <dbReference type="NCBI Taxonomy" id="351614"/>
    <lineage>
        <taxon>Bacteria</taxon>
        <taxon>Pseudomonadati</taxon>
        <taxon>Pseudomonadota</taxon>
        <taxon>Gammaproteobacteria</taxon>
        <taxon>Enterobacterales</taxon>
        <taxon>Morganellaceae</taxon>
        <taxon>Xenorhabdus</taxon>
    </lineage>
</organism>
<accession>A0A2D0KRJ1</accession>
<reference evidence="1 2" key="1">
    <citation type="journal article" date="2017" name="Nat. Microbiol.">
        <title>Natural product diversity associated with the nematode symbionts Photorhabdus and Xenorhabdus.</title>
        <authorList>
            <person name="Tobias N.J."/>
            <person name="Wolff H."/>
            <person name="Djahanschiri B."/>
            <person name="Grundmann F."/>
            <person name="Kronenwerth M."/>
            <person name="Shi Y.M."/>
            <person name="Simonyi S."/>
            <person name="Grun P."/>
            <person name="Shapiro-Ilan D."/>
            <person name="Pidot S.J."/>
            <person name="Stinear T.P."/>
            <person name="Ebersberger I."/>
            <person name="Bode H.B."/>
        </authorList>
    </citation>
    <scope>NUCLEOTIDE SEQUENCE [LARGE SCALE GENOMIC DNA]</scope>
    <source>
        <strain evidence="1 2">DSM 17904</strain>
    </source>
</reference>
<sequence length="67" mass="7648">MELNVKISLVDIDKNNYREVMSLEVESGQEQFVAPNSESIAESKFNQYCRPRAICLGEEIIGFAMYV</sequence>
<dbReference type="EMBL" id="NJAJ01000011">
    <property type="protein sequence ID" value="PHM66042.1"/>
    <property type="molecule type" value="Genomic_DNA"/>
</dbReference>
<dbReference type="AlphaFoldDB" id="A0A2D0KRJ1"/>
<evidence type="ECO:0000313" key="2">
    <source>
        <dbReference type="Proteomes" id="UP000222366"/>
    </source>
</evidence>
<evidence type="ECO:0000313" key="1">
    <source>
        <dbReference type="EMBL" id="PHM66042.1"/>
    </source>
</evidence>
<keyword evidence="1" id="KW-0808">Transferase</keyword>
<dbReference type="GO" id="GO:0016740">
    <property type="term" value="F:transferase activity"/>
    <property type="evidence" value="ECO:0007669"/>
    <property type="project" value="UniProtKB-KW"/>
</dbReference>